<sequence>MQSFSELSKELHDKMNAAVEHTKKEFAGLRAGRASAQLLDSVVVEAYGNSVSINQLGNINIPEPRTLSVQVWDKGLVKSVEKAIRDAGLGLNPVADGQTVRVPVPQLNEERRKEMAKISVKYAEEGRISIRNIRRHGMDVLKKMEKDKIISEDETARHEKDIQKLTDEYIVKIDTALSQKEKDIMQV</sequence>
<dbReference type="GO" id="GO:0002184">
    <property type="term" value="P:cytoplasmic translational termination"/>
    <property type="evidence" value="ECO:0007669"/>
    <property type="project" value="TreeGrafter"/>
</dbReference>
<dbReference type="GO" id="GO:0043023">
    <property type="term" value="F:ribosomal large subunit binding"/>
    <property type="evidence" value="ECO:0007669"/>
    <property type="project" value="TreeGrafter"/>
</dbReference>
<dbReference type="PANTHER" id="PTHR20982:SF3">
    <property type="entry name" value="MITOCHONDRIAL RIBOSOME RECYCLING FACTOR PSEUDO 1"/>
    <property type="match status" value="1"/>
</dbReference>
<dbReference type="KEGG" id="pbal:CPBP_00490"/>
<evidence type="ECO:0000256" key="2">
    <source>
        <dbReference type="ARBA" id="ARBA00005912"/>
    </source>
</evidence>
<keyword evidence="3 6" id="KW-0963">Cytoplasm</keyword>
<evidence type="ECO:0000313" key="9">
    <source>
        <dbReference type="Proteomes" id="UP000594001"/>
    </source>
</evidence>
<dbReference type="Proteomes" id="UP000594001">
    <property type="component" value="Chromosome"/>
</dbReference>
<dbReference type="CDD" id="cd00520">
    <property type="entry name" value="RRF"/>
    <property type="match status" value="1"/>
</dbReference>
<name>A0A7L9RT16_9PROT</name>
<evidence type="ECO:0000256" key="4">
    <source>
        <dbReference type="ARBA" id="ARBA00022917"/>
    </source>
</evidence>
<dbReference type="Pfam" id="PF01765">
    <property type="entry name" value="RRF"/>
    <property type="match status" value="1"/>
</dbReference>
<evidence type="ECO:0000259" key="7">
    <source>
        <dbReference type="Pfam" id="PF01765"/>
    </source>
</evidence>
<dbReference type="GO" id="GO:0005829">
    <property type="term" value="C:cytosol"/>
    <property type="evidence" value="ECO:0007669"/>
    <property type="project" value="GOC"/>
</dbReference>
<comment type="similarity">
    <text evidence="2 6">Belongs to the RRF family.</text>
</comment>
<accession>A0A7L9RT16</accession>
<evidence type="ECO:0000256" key="5">
    <source>
        <dbReference type="ARBA" id="ARBA00025050"/>
    </source>
</evidence>
<proteinExistence type="inferred from homology"/>
<keyword evidence="9" id="KW-1185">Reference proteome</keyword>
<dbReference type="InterPro" id="IPR023584">
    <property type="entry name" value="Ribosome_recyc_fac_dom"/>
</dbReference>
<reference evidence="8 9" key="1">
    <citation type="submission" date="2020-06" db="EMBL/GenBank/DDBJ databases">
        <title>The endosymbiont of the kinetoplastid Bodo saltans is a Paracaedibacter-like alpha-proteobacterium possessing a putative toxin-antitoxin system.</title>
        <authorList>
            <person name="Midha S."/>
            <person name="Rigden D.J."/>
            <person name="Siozios S."/>
            <person name="Hurst G.D.D."/>
            <person name="Jackson A.P."/>
        </authorList>
    </citation>
    <scope>NUCLEOTIDE SEQUENCE [LARGE SCALE GENOMIC DNA]</scope>
    <source>
        <strain evidence="8">Lake Konstanz</strain>
    </source>
</reference>
<gene>
    <name evidence="6 8" type="primary">frr</name>
    <name evidence="8" type="ORF">CPBP_00490</name>
</gene>
<feature type="domain" description="Ribosome recycling factor" evidence="7">
    <location>
        <begin position="23"/>
        <end position="185"/>
    </location>
</feature>
<evidence type="ECO:0000256" key="1">
    <source>
        <dbReference type="ARBA" id="ARBA00004496"/>
    </source>
</evidence>
<dbReference type="InterPro" id="IPR002661">
    <property type="entry name" value="Ribosome_recyc_fac"/>
</dbReference>
<dbReference type="NCBIfam" id="TIGR00496">
    <property type="entry name" value="frr"/>
    <property type="match status" value="1"/>
</dbReference>
<dbReference type="RefSeq" id="WP_350332467.1">
    <property type="nucleotide sequence ID" value="NZ_CP054719.1"/>
</dbReference>
<dbReference type="FunFam" id="3.30.1360.40:FF:000001">
    <property type="entry name" value="Ribosome-recycling factor"/>
    <property type="match status" value="1"/>
</dbReference>
<dbReference type="Gene3D" id="3.30.1360.40">
    <property type="match status" value="1"/>
</dbReference>
<dbReference type="PANTHER" id="PTHR20982">
    <property type="entry name" value="RIBOSOME RECYCLING FACTOR"/>
    <property type="match status" value="1"/>
</dbReference>
<protein>
    <recommendedName>
        <fullName evidence="6">Ribosome-recycling factor</fullName>
        <shortName evidence="6">RRF</shortName>
    </recommendedName>
    <alternativeName>
        <fullName evidence="6">Ribosome-releasing factor</fullName>
    </alternativeName>
</protein>
<organism evidence="8 9">
    <name type="scientific">Candidatus Bodocaedibacter vickermanii</name>
    <dbReference type="NCBI Taxonomy" id="2741701"/>
    <lineage>
        <taxon>Bacteria</taxon>
        <taxon>Pseudomonadati</taxon>
        <taxon>Pseudomonadota</taxon>
        <taxon>Alphaproteobacteria</taxon>
        <taxon>Holosporales</taxon>
        <taxon>Candidatus Paracaedibacteraceae</taxon>
        <taxon>Candidatus Bodocaedibacter</taxon>
    </lineage>
</organism>
<comment type="function">
    <text evidence="5 6">Responsible for the release of ribosomes from messenger RNA at the termination of protein biosynthesis. May increase the efficiency of translation by recycling ribosomes from one round of translation to another.</text>
</comment>
<evidence type="ECO:0000256" key="6">
    <source>
        <dbReference type="HAMAP-Rule" id="MF_00040"/>
    </source>
</evidence>
<dbReference type="FunFam" id="1.10.132.20:FF:000001">
    <property type="entry name" value="Ribosome-recycling factor"/>
    <property type="match status" value="1"/>
</dbReference>
<evidence type="ECO:0000256" key="3">
    <source>
        <dbReference type="ARBA" id="ARBA00022490"/>
    </source>
</evidence>
<dbReference type="SUPFAM" id="SSF55194">
    <property type="entry name" value="Ribosome recycling factor, RRF"/>
    <property type="match status" value="1"/>
</dbReference>
<comment type="subcellular location">
    <subcellularLocation>
        <location evidence="1 6">Cytoplasm</location>
    </subcellularLocation>
</comment>
<evidence type="ECO:0000313" key="8">
    <source>
        <dbReference type="EMBL" id="QOL19724.1"/>
    </source>
</evidence>
<dbReference type="EMBL" id="CP054719">
    <property type="protein sequence ID" value="QOL19724.1"/>
    <property type="molecule type" value="Genomic_DNA"/>
</dbReference>
<dbReference type="InterPro" id="IPR036191">
    <property type="entry name" value="RRF_sf"/>
</dbReference>
<dbReference type="Gene3D" id="1.10.132.20">
    <property type="entry name" value="Ribosome-recycling factor"/>
    <property type="match status" value="1"/>
</dbReference>
<keyword evidence="4 6" id="KW-0648">Protein biosynthesis</keyword>
<dbReference type="HAMAP" id="MF_00040">
    <property type="entry name" value="RRF"/>
    <property type="match status" value="1"/>
</dbReference>
<dbReference type="AlphaFoldDB" id="A0A7L9RT16"/>